<dbReference type="InterPro" id="IPR027417">
    <property type="entry name" value="P-loop_NTPase"/>
</dbReference>
<evidence type="ECO:0000256" key="13">
    <source>
        <dbReference type="ARBA" id="ARBA00064550"/>
    </source>
</evidence>
<dbReference type="CDD" id="cd18793">
    <property type="entry name" value="SF2_C_SNF"/>
    <property type="match status" value="1"/>
</dbReference>
<dbReference type="GO" id="GO:0042790">
    <property type="term" value="P:nucleolar large rRNA transcription by RNA polymerase I"/>
    <property type="evidence" value="ECO:0007669"/>
    <property type="project" value="EnsemblFungi"/>
</dbReference>
<dbReference type="FunCoup" id="G2X7V1">
    <property type="interactions" value="1255"/>
</dbReference>
<dbReference type="SUPFAM" id="SSF48371">
    <property type="entry name" value="ARM repeat"/>
    <property type="match status" value="1"/>
</dbReference>
<dbReference type="KEGG" id="vda:VDAG_06559"/>
<evidence type="ECO:0000256" key="4">
    <source>
        <dbReference type="ARBA" id="ARBA00022741"/>
    </source>
</evidence>
<dbReference type="Proteomes" id="UP000001611">
    <property type="component" value="Unassembled WGS sequence"/>
</dbReference>
<evidence type="ECO:0000256" key="16">
    <source>
        <dbReference type="ARBA" id="ARBA00081329"/>
    </source>
</evidence>
<dbReference type="InterPro" id="IPR000330">
    <property type="entry name" value="SNF2_N"/>
</dbReference>
<feature type="domain" description="Helicase C-terminal" evidence="19">
    <location>
        <begin position="1626"/>
        <end position="1777"/>
    </location>
</feature>
<feature type="region of interest" description="Disordered" evidence="17">
    <location>
        <begin position="701"/>
        <end position="736"/>
    </location>
</feature>
<dbReference type="Gene3D" id="3.40.50.300">
    <property type="entry name" value="P-loop containing nucleotide triphosphate hydrolases"/>
    <property type="match status" value="1"/>
</dbReference>
<evidence type="ECO:0000256" key="3">
    <source>
        <dbReference type="ARBA" id="ARBA00022737"/>
    </source>
</evidence>
<feature type="compositionally biased region" description="Polar residues" evidence="17">
    <location>
        <begin position="199"/>
        <end position="227"/>
    </location>
</feature>
<evidence type="ECO:0000256" key="10">
    <source>
        <dbReference type="ARBA" id="ARBA00023163"/>
    </source>
</evidence>
<dbReference type="STRING" id="498257.G2X7V1"/>
<keyword evidence="5" id="KW-0378">Hydrolase</keyword>
<dbReference type="GeneID" id="20708022"/>
<feature type="region of interest" description="Disordered" evidence="17">
    <location>
        <begin position="184"/>
        <end position="280"/>
    </location>
</feature>
<evidence type="ECO:0000256" key="1">
    <source>
        <dbReference type="ARBA" id="ARBA00004123"/>
    </source>
</evidence>
<dbReference type="InterPro" id="IPR001650">
    <property type="entry name" value="Helicase_C-like"/>
</dbReference>
<dbReference type="InterPro" id="IPR044972">
    <property type="entry name" value="Mot1"/>
</dbReference>
<keyword evidence="4" id="KW-0547">Nucleotide-binding</keyword>
<comment type="similarity">
    <text evidence="2">Belongs to the SNF2/RAD54 helicase family.</text>
</comment>
<protein>
    <recommendedName>
        <fullName evidence="14">TATA-binding protein-associated factor mot1</fullName>
    </recommendedName>
    <alternativeName>
        <fullName evidence="16">Modifier of transcription 1</fullName>
    </alternativeName>
    <alternativeName>
        <fullName evidence="15">NCT transcriptional regulatory complex subunit mot1</fullName>
    </alternativeName>
</protein>
<reference evidence="21" key="2">
    <citation type="journal article" date="2011" name="PLoS Pathog.">
        <title>Comparative genomics yields insights into niche adaptation of plant vascular wilt pathogens.</title>
        <authorList>
            <person name="Klosterman S.J."/>
            <person name="Subbarao K.V."/>
            <person name="Kang S."/>
            <person name="Veronese P."/>
            <person name="Gold S.E."/>
            <person name="Thomma B.P.H.J."/>
            <person name="Chen Z."/>
            <person name="Henrissat B."/>
            <person name="Lee Y.-H."/>
            <person name="Park J."/>
            <person name="Garcia-Pedrajas M.D."/>
            <person name="Barbara D.J."/>
            <person name="Anchieta A."/>
            <person name="de Jonge R."/>
            <person name="Santhanam P."/>
            <person name="Maruthachalam K."/>
            <person name="Atallah Z."/>
            <person name="Amyotte S.G."/>
            <person name="Paz Z."/>
            <person name="Inderbitzin P."/>
            <person name="Hayes R.J."/>
            <person name="Heiman D.I."/>
            <person name="Young S."/>
            <person name="Zeng Q."/>
            <person name="Engels R."/>
            <person name="Galagan J."/>
            <person name="Cuomo C.A."/>
            <person name="Dobinson K.F."/>
            <person name="Ma L.-J."/>
        </authorList>
    </citation>
    <scope>NUCLEOTIDE SEQUENCE [LARGE SCALE GENOMIC DNA]</scope>
    <source>
        <strain evidence="21">VdLs.17 / ATCC MYA-4575 / FGSC 10137</strain>
    </source>
</reference>
<dbReference type="GO" id="GO:0016887">
    <property type="term" value="F:ATP hydrolysis activity"/>
    <property type="evidence" value="ECO:0007669"/>
    <property type="project" value="EnsemblFungi"/>
</dbReference>
<dbReference type="PANTHER" id="PTHR36498:SF1">
    <property type="entry name" value="TATA-BINDING PROTEIN-ASSOCIATED FACTOR 172"/>
    <property type="match status" value="1"/>
</dbReference>
<dbReference type="PANTHER" id="PTHR36498">
    <property type="entry name" value="TATA-BINDING PROTEIN-ASSOCIATED FACTOR 172"/>
    <property type="match status" value="1"/>
</dbReference>
<dbReference type="Gene3D" id="3.40.50.10810">
    <property type="entry name" value="Tandem AAA-ATPase domain"/>
    <property type="match status" value="1"/>
</dbReference>
<proteinExistence type="inferred from homology"/>
<evidence type="ECO:0000256" key="14">
    <source>
        <dbReference type="ARBA" id="ARBA00073046"/>
    </source>
</evidence>
<dbReference type="Pfam" id="PF00176">
    <property type="entry name" value="SNF2-rel_dom"/>
    <property type="match status" value="1"/>
</dbReference>
<dbReference type="GO" id="GO:0005667">
    <property type="term" value="C:transcription regulator complex"/>
    <property type="evidence" value="ECO:0007669"/>
    <property type="project" value="EnsemblFungi"/>
</dbReference>
<dbReference type="FunFam" id="1.25.10.10:FF:000508">
    <property type="entry name" value="Probable helicase mot1"/>
    <property type="match status" value="1"/>
</dbReference>
<dbReference type="Pfam" id="PF00271">
    <property type="entry name" value="Helicase_C"/>
    <property type="match status" value="1"/>
</dbReference>
<keyword evidence="6" id="KW-0347">Helicase</keyword>
<dbReference type="PROSITE" id="PS51192">
    <property type="entry name" value="HELICASE_ATP_BIND_1"/>
    <property type="match status" value="1"/>
</dbReference>
<evidence type="ECO:0000256" key="9">
    <source>
        <dbReference type="ARBA" id="ARBA00023125"/>
    </source>
</evidence>
<feature type="domain" description="Helicase ATP-binding" evidence="18">
    <location>
        <begin position="1281"/>
        <end position="1454"/>
    </location>
</feature>
<accession>G2X7V1</accession>
<evidence type="ECO:0000256" key="2">
    <source>
        <dbReference type="ARBA" id="ARBA00007025"/>
    </source>
</evidence>
<evidence type="ECO:0000256" key="7">
    <source>
        <dbReference type="ARBA" id="ARBA00022840"/>
    </source>
</evidence>
<evidence type="ECO:0000256" key="15">
    <source>
        <dbReference type="ARBA" id="ARBA00081280"/>
    </source>
</evidence>
<feature type="region of interest" description="Disordered" evidence="17">
    <location>
        <begin position="81"/>
        <end position="117"/>
    </location>
</feature>
<evidence type="ECO:0000256" key="12">
    <source>
        <dbReference type="ARBA" id="ARBA00053370"/>
    </source>
</evidence>
<keyword evidence="3" id="KW-0677">Repeat</keyword>
<dbReference type="GO" id="GO:0006364">
    <property type="term" value="P:rRNA processing"/>
    <property type="evidence" value="ECO:0007669"/>
    <property type="project" value="EnsemblFungi"/>
</dbReference>
<dbReference type="FunFam" id="1.25.10.10:FF:000445">
    <property type="entry name" value="Related to MOT1-transcriptional accessory protein"/>
    <property type="match status" value="1"/>
</dbReference>
<dbReference type="InterPro" id="IPR038718">
    <property type="entry name" value="SNF2-like_sf"/>
</dbReference>
<dbReference type="GO" id="GO:0045892">
    <property type="term" value="P:negative regulation of DNA-templated transcription"/>
    <property type="evidence" value="ECO:0007669"/>
    <property type="project" value="EnsemblFungi"/>
</dbReference>
<evidence type="ECO:0000256" key="6">
    <source>
        <dbReference type="ARBA" id="ARBA00022806"/>
    </source>
</evidence>
<feature type="compositionally biased region" description="Basic and acidic residues" evidence="17">
    <location>
        <begin position="185"/>
        <end position="198"/>
    </location>
</feature>
<dbReference type="InParanoid" id="G2X7V1"/>
<dbReference type="FunFam" id="3.40.50.300:FF:000428">
    <property type="entry name" value="TATA-binding protein-associated factor 172"/>
    <property type="match status" value="1"/>
</dbReference>
<dbReference type="InterPro" id="IPR014001">
    <property type="entry name" value="Helicase_ATP-bd"/>
</dbReference>
<dbReference type="GO" id="GO:0017025">
    <property type="term" value="F:TBP-class protein binding"/>
    <property type="evidence" value="ECO:0007669"/>
    <property type="project" value="EnsemblFungi"/>
</dbReference>
<dbReference type="FunFam" id="3.40.50.10810:FF:000009">
    <property type="entry name" value="B-TFIID TATA-box-binding protein-associated factor 1"/>
    <property type="match status" value="1"/>
</dbReference>
<dbReference type="Gene3D" id="1.25.10.10">
    <property type="entry name" value="Leucine-rich Repeat Variant"/>
    <property type="match status" value="2"/>
</dbReference>
<evidence type="ECO:0000256" key="5">
    <source>
        <dbReference type="ARBA" id="ARBA00022801"/>
    </source>
</evidence>
<organism evidence="20 21">
    <name type="scientific">Verticillium dahliae (strain VdLs.17 / ATCC MYA-4575 / FGSC 10137)</name>
    <name type="common">Verticillium wilt</name>
    <dbReference type="NCBI Taxonomy" id="498257"/>
    <lineage>
        <taxon>Eukaryota</taxon>
        <taxon>Fungi</taxon>
        <taxon>Dikarya</taxon>
        <taxon>Ascomycota</taxon>
        <taxon>Pezizomycotina</taxon>
        <taxon>Sordariomycetes</taxon>
        <taxon>Hypocreomycetidae</taxon>
        <taxon>Glomerellales</taxon>
        <taxon>Plectosphaerellaceae</taxon>
        <taxon>Verticillium</taxon>
    </lineage>
</organism>
<dbReference type="OMA" id="WYSDIAC"/>
<keyword evidence="11" id="KW-0539">Nucleus</keyword>
<feature type="compositionally biased region" description="Basic and acidic residues" evidence="17">
    <location>
        <begin position="98"/>
        <end position="110"/>
    </location>
</feature>
<dbReference type="GO" id="GO:0004386">
    <property type="term" value="F:helicase activity"/>
    <property type="evidence" value="ECO:0007669"/>
    <property type="project" value="UniProtKB-KW"/>
</dbReference>
<dbReference type="OrthoDB" id="10252227at2759"/>
<dbReference type="GO" id="GO:0045898">
    <property type="term" value="P:regulation of RNA polymerase II transcription preinitiation complex assembly"/>
    <property type="evidence" value="ECO:0007669"/>
    <property type="project" value="EnsemblFungi"/>
</dbReference>
<evidence type="ECO:0000256" key="17">
    <source>
        <dbReference type="SAM" id="MobiDB-lite"/>
    </source>
</evidence>
<dbReference type="CDD" id="cd17999">
    <property type="entry name" value="DEXHc_Mot1"/>
    <property type="match status" value="1"/>
</dbReference>
<evidence type="ECO:0000256" key="8">
    <source>
        <dbReference type="ARBA" id="ARBA00023015"/>
    </source>
</evidence>
<dbReference type="RefSeq" id="XP_009657232.1">
    <property type="nucleotide sequence ID" value="XM_009658937.1"/>
</dbReference>
<dbReference type="InterPro" id="IPR016024">
    <property type="entry name" value="ARM-type_fold"/>
</dbReference>
<keyword evidence="8" id="KW-0805">Transcription regulation</keyword>
<sequence>MASRYVLLFNGYLYAGANQILETGSTRLIRDTAVSQLADWQKQHPDELFNLLSRVVPYLRHKDWETRSTAAKAIGKIVENAPFYDPNEDEDDVPPPAPKDDENGAVKKEEEQDSSFAQDELFKLDSLNLDNILNFGRELVRGGSVEYNLAALDPQSRLAHQKKTLNGRLGLLGRRFEDEEMPIVIEKDPSPSTPHDHSNGNGLSRSDSNSAGQGQSTEESGLSTRQLNVLKRKRKREAQKAAKGGFGDLSIRRTATAGSEGLADDTPMPEAESKKSDYFSLERPADVDEDTKVVSEFKGPVLPIKSELEAEDTMEGTEWPYDRLCDFLKIDIFDPTWETRHGAAMGLREVIRVHGAGAGRMRAKSRQENDKLNKAWLDDLACRLASVLMLDRFTDYSSDMSVAPIRESIGQTMGAVLRHVPPECVHDIYKVLFRMVMQTDLSVGKVWAVCHGGMVGLRYVVAVRKDLLLEDGEMIDGVISAVMKGLQDQDDDVRSVSAATLLPMAQEFVTMRPAAIDGLINIVWGSLQDLGDDLSASTGKIMDLLATLCSFPEVLQAMQTSADTDEERTFNVLVPRLYPFLRHTITSVRLAVLKALMTFIGLEKQRSSGWLGEKLLRLIFQNVLVERDRETLKMSLEVWSSLITSLAQNPTELADAASVEPMMQLALHPIGVSRNPIPMNATLFQKPSGGTYTNAAMPVAPVRKAASPDGERASKRRRKSTKVDDAPVATHTHDVDGHMMQGDVDLVGMDTLIRSRMSAAKAIGLLMAHIPVDRLAEYEQHILPALASPYSSTELTACVVIEEYAKNCAGEVSPRFTKPVQSIIETERPSHYRDLVSYMHRVRSQCSQLLNMFRDHGKVSSSKLPTLAVVVQGEAEAGPGAFSVAVAEKVVNEDFDKLKKAMSPGQRLVASQMLAESRDVTATAIADAKSAKDARDVRVKAAAACALVAIKALPKKPSPLIKGVMDSIKTEENQELQSLSCVEVAETPDFPYTQPRRIAFLSMQKEEDRVDHPDAAKWAREAKAARITRRGAKEALEILSRNYSADLLNTVPVLRVFMEEPLVKAFSGDLPAEAKNAEETFGQEIVDAMSLIRTLMPTMDKAIHPFVMDMVPLVIKALHSELSVFRYMAAKCMATICSVMTVEGMTALVEKVLPSISNPIDLNFRQGAIEAIYHLIAVMGDAILPYTIFLIVPVLGRMSDSDNEIRLIATTSFATLVKLVPLEAGIPDPPGLSEELLKGRDRERTFISQLLDPKKVEPFKIPVAIKAELRSYQQDGVNWLNFLNKYHLHGILCDDMGLGKTLQTICMVSSDHHQRAEEFAKTGAPDVRRLPSLIVCPPTLSGHWSQELRTYAPFLTVTAYVGPPSERKALKDSLDKTDIVITSYDVCRNDVDILAQYNWNYIVLDEGHLIKNPKAKITMAVKRFPSNHRLILTGTPIQNNVLELWSLFDFLMPGFLGAEKVFLDRFAKPIAASRFSKASSKEQEAGALAIEALHKQVLPFLLRRLKEEVLNDLPPKILQNYYCDMSDLQRKLFDDFTRKQGKKLQEEAGKDDKEAKSHIFQALQYMRKLCNSPALVMKPGHNLYDDTQRLLNKQGTSLEDPAHAPKLTALRDLLVDCGIGVEGAESNDPLYQPIKPHRALVFCQMKEMLDMVQNTVLKSMLPSVSFLRLDGGVEANKRQAIVNKFNQDPSYDVLLLTTSVGGLGLNLTGADTVIFVEHDWNPQKDLQAMDRAHRIGQKKVVNVYRLITRGTLEEKILSLQRFKIDVASTVVNQQNAGLSTMDTDQILDLFNMGDTGPGLISDKPNPMEGREEDMVDVETGDVITNKPGGKKAWMDDLDDLWDNRQYEESFDLDGFLKTMQ</sequence>
<keyword evidence="9" id="KW-0238">DNA-binding</keyword>
<dbReference type="InterPro" id="IPR044078">
    <property type="entry name" value="Mot1_ATP-bd"/>
</dbReference>
<dbReference type="InterPro" id="IPR022707">
    <property type="entry name" value="Mot1_central_dom"/>
</dbReference>
<dbReference type="SMART" id="SM00490">
    <property type="entry name" value="HELICc"/>
    <property type="match status" value="1"/>
</dbReference>
<keyword evidence="21" id="KW-1185">Reference proteome</keyword>
<reference evidence="20 21" key="1">
    <citation type="submission" date="2008-03" db="EMBL/GenBank/DDBJ databases">
        <title>The Genome Sequence of Verticillium dahliae VdLs.17.</title>
        <authorList>
            <consortium name="The Broad Institute Genome Sequencing Platform"/>
            <person name="Ma L.-J.J."/>
            <person name="Klosterman S.J."/>
            <person name="Subbarao K."/>
            <person name="Dobinson K."/>
            <person name="Veronese P."/>
            <person name="Kang S."/>
            <person name="Gold S.E."/>
            <person name="Young S."/>
            <person name="Jaffe D."/>
            <person name="Gnerre S."/>
            <person name="Berlin A."/>
            <person name="Heiman D."/>
            <person name="Hepburn T."/>
            <person name="Sykes S."/>
            <person name="Alvarado L."/>
            <person name="Kodira C.D."/>
            <person name="Lander E."/>
            <person name="Galagan J."/>
            <person name="Nusbaum C."/>
            <person name="Birren B."/>
        </authorList>
    </citation>
    <scope>NUCLEOTIDE SEQUENCE [LARGE SCALE GENOMIC DNA]</scope>
    <source>
        <strain evidence="21">VdLs.17 / ATCC MYA-4575 / FGSC 10137</strain>
    </source>
</reference>
<dbReference type="InterPro" id="IPR049730">
    <property type="entry name" value="SNF2/RAD54-like_C"/>
</dbReference>
<evidence type="ECO:0000256" key="11">
    <source>
        <dbReference type="ARBA" id="ARBA00023242"/>
    </source>
</evidence>
<dbReference type="HOGENOM" id="CLU_000315_1_0_1"/>
<evidence type="ECO:0000259" key="18">
    <source>
        <dbReference type="PROSITE" id="PS51192"/>
    </source>
</evidence>
<dbReference type="EMBL" id="DS572706">
    <property type="protein sequence ID" value="EGY15069.1"/>
    <property type="molecule type" value="Genomic_DNA"/>
</dbReference>
<dbReference type="SMART" id="SM00487">
    <property type="entry name" value="DEXDc"/>
    <property type="match status" value="1"/>
</dbReference>
<dbReference type="GO" id="GO:0005524">
    <property type="term" value="F:ATP binding"/>
    <property type="evidence" value="ECO:0007669"/>
    <property type="project" value="UniProtKB-KW"/>
</dbReference>
<dbReference type="Pfam" id="PF12054">
    <property type="entry name" value="DUF3535"/>
    <property type="match status" value="1"/>
</dbReference>
<dbReference type="GO" id="GO:0003677">
    <property type="term" value="F:DNA binding"/>
    <property type="evidence" value="ECO:0007669"/>
    <property type="project" value="UniProtKB-KW"/>
</dbReference>
<comment type="subcellular location">
    <subcellularLocation>
        <location evidence="1">Nucleus</location>
    </subcellularLocation>
</comment>
<dbReference type="eggNOG" id="KOG0392">
    <property type="taxonomic scope" value="Eukaryota"/>
</dbReference>
<dbReference type="GO" id="GO:0000228">
    <property type="term" value="C:nuclear chromosome"/>
    <property type="evidence" value="ECO:0007669"/>
    <property type="project" value="EnsemblFungi"/>
</dbReference>
<evidence type="ECO:0000313" key="20">
    <source>
        <dbReference type="EMBL" id="EGY15069.1"/>
    </source>
</evidence>
<evidence type="ECO:0000313" key="21">
    <source>
        <dbReference type="Proteomes" id="UP000001611"/>
    </source>
</evidence>
<feature type="compositionally biased region" description="Basic and acidic residues" evidence="17">
    <location>
        <begin position="721"/>
        <end position="736"/>
    </location>
</feature>
<comment type="subunit">
    <text evidence="13">Forms the NCT transcriptional regulatory complex with nctA and nctB.</text>
</comment>
<keyword evidence="7" id="KW-0067">ATP-binding</keyword>
<evidence type="ECO:0000259" key="19">
    <source>
        <dbReference type="PROSITE" id="PS51194"/>
    </source>
</evidence>
<keyword evidence="10" id="KW-0804">Transcription</keyword>
<gene>
    <name evidence="20" type="ORF">VDAG_06559</name>
</gene>
<dbReference type="InterPro" id="IPR011989">
    <property type="entry name" value="ARM-like"/>
</dbReference>
<name>G2X7V1_VERDV</name>
<dbReference type="SUPFAM" id="SSF52540">
    <property type="entry name" value="P-loop containing nucleoside triphosphate hydrolases"/>
    <property type="match status" value="2"/>
</dbReference>
<comment type="function">
    <text evidence="12">Regulates transcription in association with TATA binding protein (TBP). Removes TBP from the TATA box via its C-terminal ATPase activity. Both transcription activation and repression require its ATPase activity. Part of the NCT transcriptional regulatory complex that acts as a key regulator of ergosterol biosynthesis and the azole exporter cdr1B. The NCT complex binds the promoters of genes linked to azole susceptibility, and especially represses the expression of cdr1B transporter.</text>
</comment>
<dbReference type="PROSITE" id="PS51194">
    <property type="entry name" value="HELICASE_CTER"/>
    <property type="match status" value="1"/>
</dbReference>